<proteinExistence type="predicted"/>
<accession>A0A9Q9B4C5</accession>
<protein>
    <submittedName>
        <fullName evidence="2">F-box domain-containing protein</fullName>
    </submittedName>
</protein>
<dbReference type="InterPro" id="IPR001810">
    <property type="entry name" value="F-box_dom"/>
</dbReference>
<gene>
    <name evidence="2" type="ORF">Slin15195_G105720</name>
</gene>
<dbReference type="AlphaFoldDB" id="A0A9Q9B4C5"/>
<dbReference type="SMART" id="SM00256">
    <property type="entry name" value="FBOX"/>
    <property type="match status" value="1"/>
</dbReference>
<evidence type="ECO:0000313" key="2">
    <source>
        <dbReference type="EMBL" id="USW57253.1"/>
    </source>
</evidence>
<dbReference type="Proteomes" id="UP001056384">
    <property type="component" value="Chromosome 9"/>
</dbReference>
<dbReference type="EMBL" id="CP099426">
    <property type="protein sequence ID" value="USW57253.1"/>
    <property type="molecule type" value="Genomic_DNA"/>
</dbReference>
<organism evidence="2 3">
    <name type="scientific">Septoria linicola</name>
    <dbReference type="NCBI Taxonomy" id="215465"/>
    <lineage>
        <taxon>Eukaryota</taxon>
        <taxon>Fungi</taxon>
        <taxon>Dikarya</taxon>
        <taxon>Ascomycota</taxon>
        <taxon>Pezizomycotina</taxon>
        <taxon>Dothideomycetes</taxon>
        <taxon>Dothideomycetidae</taxon>
        <taxon>Mycosphaerellales</taxon>
        <taxon>Mycosphaerellaceae</taxon>
        <taxon>Septoria</taxon>
    </lineage>
</organism>
<sequence length="186" mass="20976">MAATLHGLPDELLLIVLRKISPFEHLCTTRLVNRHFRSCIHDVICKELLPTLQVQLNVYVKAHYVDGEHLPDLNVELRFEPGDSSPGSEMAIFHVTGAEPSSALPKAIEAWKAAQSHGADGMLLRACLPGKNVVFIRGREWQRFSSVTARNDLNLLLNWRKLLLKYLGQVEKLMRASRSGPQFPLY</sequence>
<dbReference type="PROSITE" id="PS50181">
    <property type="entry name" value="FBOX"/>
    <property type="match status" value="1"/>
</dbReference>
<dbReference type="Pfam" id="PF00646">
    <property type="entry name" value="F-box"/>
    <property type="match status" value="1"/>
</dbReference>
<dbReference type="SUPFAM" id="SSF81383">
    <property type="entry name" value="F-box domain"/>
    <property type="match status" value="1"/>
</dbReference>
<reference evidence="2" key="1">
    <citation type="submission" date="2022-06" db="EMBL/GenBank/DDBJ databases">
        <title>Complete genome sequences of two strains of the flax pathogen Septoria linicola.</title>
        <authorList>
            <person name="Lapalu N."/>
            <person name="Simon A."/>
            <person name="Demenou B."/>
            <person name="Paumier D."/>
            <person name="Guillot M.-P."/>
            <person name="Gout L."/>
            <person name="Valade R."/>
        </authorList>
    </citation>
    <scope>NUCLEOTIDE SEQUENCE</scope>
    <source>
        <strain evidence="2">SE15195</strain>
    </source>
</reference>
<name>A0A9Q9B4C5_9PEZI</name>
<dbReference type="InterPro" id="IPR036047">
    <property type="entry name" value="F-box-like_dom_sf"/>
</dbReference>
<evidence type="ECO:0000259" key="1">
    <source>
        <dbReference type="PROSITE" id="PS50181"/>
    </source>
</evidence>
<feature type="domain" description="F-box" evidence="1">
    <location>
        <begin position="2"/>
        <end position="52"/>
    </location>
</feature>
<keyword evidence="3" id="KW-1185">Reference proteome</keyword>
<evidence type="ECO:0000313" key="3">
    <source>
        <dbReference type="Proteomes" id="UP001056384"/>
    </source>
</evidence>